<dbReference type="EMBL" id="BAAANY010000002">
    <property type="protein sequence ID" value="GAA1659027.1"/>
    <property type="molecule type" value="Genomic_DNA"/>
</dbReference>
<evidence type="ECO:0000313" key="2">
    <source>
        <dbReference type="Proteomes" id="UP001500618"/>
    </source>
</evidence>
<keyword evidence="2" id="KW-1185">Reference proteome</keyword>
<protein>
    <submittedName>
        <fullName evidence="1">Uncharacterized protein</fullName>
    </submittedName>
</protein>
<comment type="caution">
    <text evidence="1">The sequence shown here is derived from an EMBL/GenBank/DDBJ whole genome shotgun (WGS) entry which is preliminary data.</text>
</comment>
<dbReference type="RefSeq" id="WP_344306795.1">
    <property type="nucleotide sequence ID" value="NZ_BAAANY010000002.1"/>
</dbReference>
<name>A0ABN2FTY6_9ACTN</name>
<proteinExistence type="predicted"/>
<accession>A0ABN2FTY6</accession>
<dbReference type="Proteomes" id="UP001500618">
    <property type="component" value="Unassembled WGS sequence"/>
</dbReference>
<organism evidence="1 2">
    <name type="scientific">Fodinicola feengrottensis</name>
    <dbReference type="NCBI Taxonomy" id="435914"/>
    <lineage>
        <taxon>Bacteria</taxon>
        <taxon>Bacillati</taxon>
        <taxon>Actinomycetota</taxon>
        <taxon>Actinomycetes</taxon>
        <taxon>Mycobacteriales</taxon>
        <taxon>Fodinicola</taxon>
    </lineage>
</organism>
<sequence length="213" mass="23383">MAKVIVPVGFDGGPLFDRDDSNGAITGPGTFEIVKPTEIIDLTRDEYRVWLLSYADPEAASRCEFSRADLENLATLEMAAQEADGNPAVDVLAVVDRLFKYGLLAEFDPDGPSGLEFLKNHRLFPSGDGLGESEDTPGYFQVGREGRILLKLMIDPYVAWLQGAYAKSIWDNMIAFRADSDEEPLLSEQNTMQMVAQSVPGIVTNRCGFVQPS</sequence>
<reference evidence="1 2" key="1">
    <citation type="journal article" date="2019" name="Int. J. Syst. Evol. Microbiol.">
        <title>The Global Catalogue of Microorganisms (GCM) 10K type strain sequencing project: providing services to taxonomists for standard genome sequencing and annotation.</title>
        <authorList>
            <consortium name="The Broad Institute Genomics Platform"/>
            <consortium name="The Broad Institute Genome Sequencing Center for Infectious Disease"/>
            <person name="Wu L."/>
            <person name="Ma J."/>
        </authorList>
    </citation>
    <scope>NUCLEOTIDE SEQUENCE [LARGE SCALE GENOMIC DNA]</scope>
    <source>
        <strain evidence="1 2">JCM 14718</strain>
    </source>
</reference>
<gene>
    <name evidence="1" type="ORF">GCM10009765_05450</name>
</gene>
<evidence type="ECO:0000313" key="1">
    <source>
        <dbReference type="EMBL" id="GAA1659027.1"/>
    </source>
</evidence>